<dbReference type="AlphaFoldDB" id="A0A376BXX6"/>
<gene>
    <name evidence="1" type="ORF">NCTC11661_00146</name>
</gene>
<dbReference type="Gene3D" id="3.30.870.10">
    <property type="entry name" value="Endonuclease Chain A"/>
    <property type="match status" value="1"/>
</dbReference>
<name>A0A376BXX6_9FLAO</name>
<sequence length="199" mass="23094">MKNLKTLEQKNKYFELEAINKENKRSSSRNYSDVCSAYLNHHLEKIDNLNNLVRIPSDGEIFFLHTEKAFNAFTFIPWIAKRLFIEELYASTYSISRRVIEALQELQQKGRIGEVTLLISDSMIKRNPVAIDVLEGVAKHNANFKVKYFWNHSKVCLIKAGDFHLVLEGSGNWSENAQLEQYVLANSEAVFNFRKTIFE</sequence>
<proteinExistence type="predicted"/>
<accession>A0A376BXX6</accession>
<evidence type="ECO:0000313" key="2">
    <source>
        <dbReference type="Proteomes" id="UP000255515"/>
    </source>
</evidence>
<protein>
    <recommendedName>
        <fullName evidence="3">Phospholipase D-like domain-containing protein</fullName>
    </recommendedName>
</protein>
<dbReference type="SUPFAM" id="SSF56024">
    <property type="entry name" value="Phospholipase D/nuclease"/>
    <property type="match status" value="1"/>
</dbReference>
<organism evidence="1 2">
    <name type="scientific">Bergeyella zoohelcum</name>
    <dbReference type="NCBI Taxonomy" id="1015"/>
    <lineage>
        <taxon>Bacteria</taxon>
        <taxon>Pseudomonadati</taxon>
        <taxon>Bacteroidota</taxon>
        <taxon>Flavobacteriia</taxon>
        <taxon>Flavobacteriales</taxon>
        <taxon>Weeksellaceae</taxon>
        <taxon>Bergeyella</taxon>
    </lineage>
</organism>
<reference evidence="1 2" key="1">
    <citation type="submission" date="2018-06" db="EMBL/GenBank/DDBJ databases">
        <authorList>
            <consortium name="Pathogen Informatics"/>
            <person name="Doyle S."/>
        </authorList>
    </citation>
    <scope>NUCLEOTIDE SEQUENCE [LARGE SCALE GENOMIC DNA]</scope>
    <source>
        <strain evidence="1 2">NCTC11661</strain>
    </source>
</reference>
<dbReference type="RefSeq" id="WP_002687387.1">
    <property type="nucleotide sequence ID" value="NZ_UFTJ01000001.1"/>
</dbReference>
<dbReference type="EMBL" id="UFTJ01000001">
    <property type="protein sequence ID" value="SSZ46503.1"/>
    <property type="molecule type" value="Genomic_DNA"/>
</dbReference>
<evidence type="ECO:0008006" key="3">
    <source>
        <dbReference type="Google" id="ProtNLM"/>
    </source>
</evidence>
<dbReference type="Proteomes" id="UP000255515">
    <property type="component" value="Unassembled WGS sequence"/>
</dbReference>
<evidence type="ECO:0000313" key="1">
    <source>
        <dbReference type="EMBL" id="SSZ46503.1"/>
    </source>
</evidence>